<protein>
    <submittedName>
        <fullName evidence="1">DUF4336 domain-containing protein</fullName>
    </submittedName>
</protein>
<comment type="caution">
    <text evidence="1">The sequence shown here is derived from an EMBL/GenBank/DDBJ whole genome shotgun (WGS) entry which is preliminary data.</text>
</comment>
<keyword evidence="2" id="KW-1185">Reference proteome</keyword>
<dbReference type="EMBL" id="JAMQGO010000001">
    <property type="protein sequence ID" value="MCM2561058.1"/>
    <property type="molecule type" value="Genomic_DNA"/>
</dbReference>
<reference evidence="1" key="1">
    <citation type="submission" date="2022-06" db="EMBL/GenBank/DDBJ databases">
        <title>Lutimaribacter sp. EGI FJ00013, a novel bacterium isolated from a salt lake sediment enrichment.</title>
        <authorList>
            <person name="Gao L."/>
            <person name="Fang B.-Z."/>
            <person name="Li W.-J."/>
        </authorList>
    </citation>
    <scope>NUCLEOTIDE SEQUENCE</scope>
    <source>
        <strain evidence="1">EGI FJ00013</strain>
    </source>
</reference>
<evidence type="ECO:0000313" key="1">
    <source>
        <dbReference type="EMBL" id="MCM2561058.1"/>
    </source>
</evidence>
<evidence type="ECO:0000313" key="2">
    <source>
        <dbReference type="Proteomes" id="UP001203036"/>
    </source>
</evidence>
<gene>
    <name evidence="1" type="ORF">M8744_02760</name>
</gene>
<dbReference type="Proteomes" id="UP001203036">
    <property type="component" value="Unassembled WGS sequence"/>
</dbReference>
<organism evidence="1 2">
    <name type="scientific">Lutimaribacter degradans</name>
    <dbReference type="NCBI Taxonomy" id="2945989"/>
    <lineage>
        <taxon>Bacteria</taxon>
        <taxon>Pseudomonadati</taxon>
        <taxon>Pseudomonadota</taxon>
        <taxon>Alphaproteobacteria</taxon>
        <taxon>Rhodobacterales</taxon>
        <taxon>Roseobacteraceae</taxon>
        <taxon>Lutimaribacter</taxon>
    </lineage>
</organism>
<name>A0ACC5ZSA6_9RHOB</name>
<sequence length="243" mass="27156">MTGPAYPPLDTPKPVARDIWVVDGPVIRFYKMPFPTRATALRLANGDLWLHSPTRWSASLQAQLEELGPIRHLVAPNWIHYASLPEWQAALPGAQVWAAPGVAARAASRNVAFRIDHALGQDAPPDWAGQVDQMVVTGSNLHAEAVFFHRASSSLILTDLIENFELRTLPWWMRGLVRLGGIAEPGAMPRDMRASFAGHRAELRAQVQRMIAWAPERVIVAHGRWYDRDGTAQLRRAFAWLLD</sequence>
<proteinExistence type="predicted"/>
<accession>A0ACC5ZSA6</accession>